<evidence type="ECO:0000313" key="1">
    <source>
        <dbReference type="EMBL" id="MCE7011511.1"/>
    </source>
</evidence>
<dbReference type="RefSeq" id="WP_233734221.1">
    <property type="nucleotide sequence ID" value="NZ_JAJVCN010000005.1"/>
</dbReference>
<keyword evidence="2" id="KW-1185">Reference proteome</keyword>
<proteinExistence type="predicted"/>
<comment type="caution">
    <text evidence="1">The sequence shown here is derived from an EMBL/GenBank/DDBJ whole genome shotgun (WGS) entry which is preliminary data.</text>
</comment>
<sequence>MESVEPTPVVSASGVTRTRCEKCKKFARLLPGDTECSTCLGALALAFGDITTPVIERGGW</sequence>
<dbReference type="Proteomes" id="UP001521150">
    <property type="component" value="Unassembled WGS sequence"/>
</dbReference>
<protein>
    <submittedName>
        <fullName evidence="1">Uncharacterized protein</fullName>
    </submittedName>
</protein>
<accession>A0ABS8ZUY0</accession>
<dbReference type="EMBL" id="JAJVCN010000005">
    <property type="protein sequence ID" value="MCE7011511.1"/>
    <property type="molecule type" value="Genomic_DNA"/>
</dbReference>
<evidence type="ECO:0000313" key="2">
    <source>
        <dbReference type="Proteomes" id="UP001521150"/>
    </source>
</evidence>
<name>A0ABS8ZUY0_9PSEU</name>
<gene>
    <name evidence="1" type="ORF">LWC34_53170</name>
</gene>
<reference evidence="1 2" key="1">
    <citation type="submission" date="2021-12" db="EMBL/GenBank/DDBJ databases">
        <title>Genome sequence of Kibdelosporangium philippinense ATCC 49844.</title>
        <authorList>
            <person name="Fedorov E.A."/>
            <person name="Omeragic M."/>
            <person name="Shalygina K.F."/>
            <person name="Maclea K.S."/>
        </authorList>
    </citation>
    <scope>NUCLEOTIDE SEQUENCE [LARGE SCALE GENOMIC DNA]</scope>
    <source>
        <strain evidence="1 2">ATCC 49844</strain>
    </source>
</reference>
<organism evidence="1 2">
    <name type="scientific">Kibdelosporangium philippinense</name>
    <dbReference type="NCBI Taxonomy" id="211113"/>
    <lineage>
        <taxon>Bacteria</taxon>
        <taxon>Bacillati</taxon>
        <taxon>Actinomycetota</taxon>
        <taxon>Actinomycetes</taxon>
        <taxon>Pseudonocardiales</taxon>
        <taxon>Pseudonocardiaceae</taxon>
        <taxon>Kibdelosporangium</taxon>
    </lineage>
</organism>